<dbReference type="NCBIfam" id="TIGR00632">
    <property type="entry name" value="vsr"/>
    <property type="match status" value="1"/>
</dbReference>
<evidence type="ECO:0000256" key="6">
    <source>
        <dbReference type="ARBA" id="ARBA00029466"/>
    </source>
</evidence>
<proteinExistence type="inferred from homology"/>
<keyword evidence="5" id="KW-0234">DNA repair</keyword>
<name>A0ABV3PWW3_9HYPH</name>
<reference evidence="8 9" key="1">
    <citation type="submission" date="2024-07" db="EMBL/GenBank/DDBJ databases">
        <title>Description of Labrys sedimenti sp. nov., isolated from a diclofenac-degrading enrichment culture.</title>
        <authorList>
            <person name="Tancsics A."/>
            <person name="Csepanyi A."/>
        </authorList>
    </citation>
    <scope>NUCLEOTIDE SEQUENCE [LARGE SCALE GENOMIC DNA]</scope>
    <source>
        <strain evidence="8 9">LMG 23578</strain>
    </source>
</reference>
<gene>
    <name evidence="8" type="ORF">ABXS05_30535</name>
</gene>
<organism evidence="8 9">
    <name type="scientific">Labrys neptuniae</name>
    <dbReference type="NCBI Taxonomy" id="376174"/>
    <lineage>
        <taxon>Bacteria</taxon>
        <taxon>Pseudomonadati</taxon>
        <taxon>Pseudomonadota</taxon>
        <taxon>Alphaproteobacteria</taxon>
        <taxon>Hyphomicrobiales</taxon>
        <taxon>Xanthobacteraceae</taxon>
        <taxon>Labrys</taxon>
    </lineage>
</organism>
<keyword evidence="2 8" id="KW-0255">Endonuclease</keyword>
<feature type="compositionally biased region" description="Basic and acidic residues" evidence="7">
    <location>
        <begin position="1"/>
        <end position="12"/>
    </location>
</feature>
<dbReference type="Proteomes" id="UP001555786">
    <property type="component" value="Unassembled WGS sequence"/>
</dbReference>
<dbReference type="InterPro" id="IPR011335">
    <property type="entry name" value="Restrct_endonuc-II-like"/>
</dbReference>
<comment type="caution">
    <text evidence="8">The sequence shown here is derived from an EMBL/GenBank/DDBJ whole genome shotgun (WGS) entry which is preliminary data.</text>
</comment>
<keyword evidence="9" id="KW-1185">Reference proteome</keyword>
<dbReference type="InterPro" id="IPR004603">
    <property type="entry name" value="DNA_mismatch_endonuc_vsr"/>
</dbReference>
<evidence type="ECO:0000256" key="5">
    <source>
        <dbReference type="ARBA" id="ARBA00023204"/>
    </source>
</evidence>
<dbReference type="CDD" id="cd00221">
    <property type="entry name" value="Vsr"/>
    <property type="match status" value="1"/>
</dbReference>
<dbReference type="SUPFAM" id="SSF52980">
    <property type="entry name" value="Restriction endonuclease-like"/>
    <property type="match status" value="1"/>
</dbReference>
<dbReference type="RefSeq" id="WP_367626495.1">
    <property type="nucleotide sequence ID" value="NZ_JBFNQD010000019.1"/>
</dbReference>
<dbReference type="Gene3D" id="3.40.960.10">
    <property type="entry name" value="VSR Endonuclease"/>
    <property type="match status" value="1"/>
</dbReference>
<dbReference type="Pfam" id="PF03852">
    <property type="entry name" value="Vsr"/>
    <property type="match status" value="1"/>
</dbReference>
<sequence length="156" mass="18350">MSRSRAVEKRQDAVAPATRQRMQCTAQRDNLYERALRAMLHRRGLRFRTHQRLIEGTRRTADLAFLGARVAVLIDGCFWHGCPMHGTWPKNNAAWWRTKIEANIARDRDTDMRLQRSGWQVIRVWEHEAIEAVAERIERIVHDRKSGHATNMAERR</sequence>
<evidence type="ECO:0000256" key="7">
    <source>
        <dbReference type="SAM" id="MobiDB-lite"/>
    </source>
</evidence>
<dbReference type="EMBL" id="JBFNQD010000019">
    <property type="protein sequence ID" value="MEW9309921.1"/>
    <property type="molecule type" value="Genomic_DNA"/>
</dbReference>
<evidence type="ECO:0000256" key="1">
    <source>
        <dbReference type="ARBA" id="ARBA00022722"/>
    </source>
</evidence>
<evidence type="ECO:0000256" key="4">
    <source>
        <dbReference type="ARBA" id="ARBA00022801"/>
    </source>
</evidence>
<dbReference type="GO" id="GO:0004519">
    <property type="term" value="F:endonuclease activity"/>
    <property type="evidence" value="ECO:0007669"/>
    <property type="project" value="UniProtKB-KW"/>
</dbReference>
<feature type="region of interest" description="Disordered" evidence="7">
    <location>
        <begin position="1"/>
        <end position="20"/>
    </location>
</feature>
<evidence type="ECO:0000256" key="2">
    <source>
        <dbReference type="ARBA" id="ARBA00022759"/>
    </source>
</evidence>
<accession>A0ABV3PWW3</accession>
<protein>
    <submittedName>
        <fullName evidence="8">Very short patch repair endonuclease</fullName>
    </submittedName>
</protein>
<evidence type="ECO:0000313" key="8">
    <source>
        <dbReference type="EMBL" id="MEW9309921.1"/>
    </source>
</evidence>
<evidence type="ECO:0000256" key="3">
    <source>
        <dbReference type="ARBA" id="ARBA00022763"/>
    </source>
</evidence>
<keyword evidence="4" id="KW-0378">Hydrolase</keyword>
<keyword evidence="3" id="KW-0227">DNA damage</keyword>
<keyword evidence="1" id="KW-0540">Nuclease</keyword>
<comment type="similarity">
    <text evidence="6">Belongs to the Vsr family.</text>
</comment>
<evidence type="ECO:0000313" key="9">
    <source>
        <dbReference type="Proteomes" id="UP001555786"/>
    </source>
</evidence>